<keyword evidence="1" id="KW-0812">Transmembrane</keyword>
<dbReference type="EMBL" id="KE345906">
    <property type="protein sequence ID" value="EXC20166.1"/>
    <property type="molecule type" value="Genomic_DNA"/>
</dbReference>
<gene>
    <name evidence="2" type="ORF">L484_011410</name>
</gene>
<accession>W9S0I5</accession>
<keyword evidence="1" id="KW-0472">Membrane</keyword>
<sequence>MDSLAPAVKVFTASSFFYLLLFLRSSLLYRKRLPKIDFSFPILQVVPEDQARKTVFFFNFDLPIFRMSLCCTPLLQGSLTFYL</sequence>
<feature type="transmembrane region" description="Helical" evidence="1">
    <location>
        <begin position="6"/>
        <end position="23"/>
    </location>
</feature>
<protein>
    <submittedName>
        <fullName evidence="2">Uncharacterized protein</fullName>
    </submittedName>
</protein>
<evidence type="ECO:0000313" key="2">
    <source>
        <dbReference type="EMBL" id="EXC20166.1"/>
    </source>
</evidence>
<keyword evidence="1" id="KW-1133">Transmembrane helix</keyword>
<evidence type="ECO:0000256" key="1">
    <source>
        <dbReference type="SAM" id="Phobius"/>
    </source>
</evidence>
<dbReference type="Proteomes" id="UP000030645">
    <property type="component" value="Unassembled WGS sequence"/>
</dbReference>
<keyword evidence="3" id="KW-1185">Reference proteome</keyword>
<proteinExistence type="predicted"/>
<organism evidence="2 3">
    <name type="scientific">Morus notabilis</name>
    <dbReference type="NCBI Taxonomy" id="981085"/>
    <lineage>
        <taxon>Eukaryota</taxon>
        <taxon>Viridiplantae</taxon>
        <taxon>Streptophyta</taxon>
        <taxon>Embryophyta</taxon>
        <taxon>Tracheophyta</taxon>
        <taxon>Spermatophyta</taxon>
        <taxon>Magnoliopsida</taxon>
        <taxon>eudicotyledons</taxon>
        <taxon>Gunneridae</taxon>
        <taxon>Pentapetalae</taxon>
        <taxon>rosids</taxon>
        <taxon>fabids</taxon>
        <taxon>Rosales</taxon>
        <taxon>Moraceae</taxon>
        <taxon>Moreae</taxon>
        <taxon>Morus</taxon>
    </lineage>
</organism>
<evidence type="ECO:0000313" key="3">
    <source>
        <dbReference type="Proteomes" id="UP000030645"/>
    </source>
</evidence>
<name>W9S0I5_9ROSA</name>
<dbReference type="AlphaFoldDB" id="W9S0I5"/>
<reference evidence="3" key="1">
    <citation type="submission" date="2013-01" db="EMBL/GenBank/DDBJ databases">
        <title>Draft Genome Sequence of a Mulberry Tree, Morus notabilis C.K. Schneid.</title>
        <authorList>
            <person name="He N."/>
            <person name="Zhao S."/>
        </authorList>
    </citation>
    <scope>NUCLEOTIDE SEQUENCE</scope>
</reference>